<dbReference type="PANTHER" id="PTHR42923">
    <property type="entry name" value="PROTOPORPHYRINOGEN OXIDASE"/>
    <property type="match status" value="1"/>
</dbReference>
<dbReference type="Pfam" id="PF01593">
    <property type="entry name" value="Amino_oxidase"/>
    <property type="match status" value="1"/>
</dbReference>
<keyword evidence="11 12" id="KW-0350">Heme biosynthesis</keyword>
<gene>
    <name evidence="14" type="ORF">SAMN06295964_2924</name>
</gene>
<evidence type="ECO:0000256" key="3">
    <source>
        <dbReference type="ARBA" id="ARBA00002185"/>
    </source>
</evidence>
<dbReference type="RefSeq" id="WP_078700824.1">
    <property type="nucleotide sequence ID" value="NZ_LT796768.1"/>
</dbReference>
<dbReference type="InterPro" id="IPR004572">
    <property type="entry name" value="Protoporphyrinogen_oxidase"/>
</dbReference>
<evidence type="ECO:0000256" key="9">
    <source>
        <dbReference type="ARBA" id="ARBA00022827"/>
    </source>
</evidence>
<comment type="pathway">
    <text evidence="4 12">Porphyrin-containing compound metabolism; protoheme biosynthesis.</text>
</comment>
<dbReference type="OrthoDB" id="4496419at2"/>
<evidence type="ECO:0000313" key="14">
    <source>
        <dbReference type="EMBL" id="SKB09850.1"/>
    </source>
</evidence>
<dbReference type="GO" id="GO:0006783">
    <property type="term" value="P:heme biosynthetic process"/>
    <property type="evidence" value="ECO:0007669"/>
    <property type="project" value="UniProtKB-UniRule"/>
</dbReference>
<dbReference type="EC" id="1.3.3.15" evidence="6 12"/>
<dbReference type="GO" id="GO:0004729">
    <property type="term" value="F:oxygen-dependent protoporphyrinogen oxidase activity"/>
    <property type="evidence" value="ECO:0007669"/>
    <property type="project" value="UniProtKB-UniRule"/>
</dbReference>
<keyword evidence="12" id="KW-0963">Cytoplasm</keyword>
<dbReference type="Gene3D" id="3.90.660.20">
    <property type="entry name" value="Protoporphyrinogen oxidase, mitochondrial, domain 2"/>
    <property type="match status" value="1"/>
</dbReference>
<keyword evidence="15" id="KW-1185">Reference proteome</keyword>
<evidence type="ECO:0000256" key="12">
    <source>
        <dbReference type="RuleBase" id="RU364052"/>
    </source>
</evidence>
<proteinExistence type="inferred from homology"/>
<evidence type="ECO:0000256" key="10">
    <source>
        <dbReference type="ARBA" id="ARBA00023002"/>
    </source>
</evidence>
<dbReference type="InterPro" id="IPR036188">
    <property type="entry name" value="FAD/NAD-bd_sf"/>
</dbReference>
<keyword evidence="8 12" id="KW-0285">Flavoprotein</keyword>
<dbReference type="STRING" id="1736691.SAMN06295964_2924"/>
<evidence type="ECO:0000256" key="2">
    <source>
        <dbReference type="ARBA" id="ARBA00001974"/>
    </source>
</evidence>
<keyword evidence="9 12" id="KW-0274">FAD</keyword>
<evidence type="ECO:0000259" key="13">
    <source>
        <dbReference type="Pfam" id="PF01593"/>
    </source>
</evidence>
<organism evidence="14 15">
    <name type="scientific">Aeromicrobium choanae</name>
    <dbReference type="NCBI Taxonomy" id="1736691"/>
    <lineage>
        <taxon>Bacteria</taxon>
        <taxon>Bacillati</taxon>
        <taxon>Actinomycetota</taxon>
        <taxon>Actinomycetes</taxon>
        <taxon>Propionibacteriales</taxon>
        <taxon>Nocardioidaceae</taxon>
        <taxon>Aeromicrobium</taxon>
    </lineage>
</organism>
<dbReference type="PANTHER" id="PTHR42923:SF3">
    <property type="entry name" value="PROTOPORPHYRINOGEN OXIDASE"/>
    <property type="match status" value="1"/>
</dbReference>
<comment type="subcellular location">
    <subcellularLocation>
        <location evidence="12">Cytoplasm</location>
    </subcellularLocation>
</comment>
<comment type="similarity">
    <text evidence="5 12">Belongs to the protoporphyrinogen/coproporphyrinogen oxidase family. Coproporphyrinogen III oxidase subfamily.</text>
</comment>
<evidence type="ECO:0000256" key="11">
    <source>
        <dbReference type="ARBA" id="ARBA00023133"/>
    </source>
</evidence>
<keyword evidence="10 12" id="KW-0560">Oxidoreductase</keyword>
<accession>A0A1T4Z713</accession>
<dbReference type="InterPro" id="IPR002937">
    <property type="entry name" value="Amino_oxidase"/>
</dbReference>
<dbReference type="SUPFAM" id="SSF54373">
    <property type="entry name" value="FAD-linked reductases, C-terminal domain"/>
    <property type="match status" value="1"/>
</dbReference>
<evidence type="ECO:0000313" key="15">
    <source>
        <dbReference type="Proteomes" id="UP000191040"/>
    </source>
</evidence>
<comment type="catalytic activity">
    <reaction evidence="1">
        <text>coproporphyrinogen III + 3 O2 = coproporphyrin III + 3 H2O2</text>
        <dbReference type="Rhea" id="RHEA:43436"/>
        <dbReference type="ChEBI" id="CHEBI:15379"/>
        <dbReference type="ChEBI" id="CHEBI:16240"/>
        <dbReference type="ChEBI" id="CHEBI:57309"/>
        <dbReference type="ChEBI" id="CHEBI:131725"/>
        <dbReference type="EC" id="1.3.3.15"/>
    </reaction>
    <physiologicalReaction direction="left-to-right" evidence="1">
        <dbReference type="Rhea" id="RHEA:43437"/>
    </physiologicalReaction>
</comment>
<comment type="function">
    <text evidence="3 12">Involved in coproporphyrin-dependent heme b biosynthesis. Catalyzes the oxidation of coproporphyrinogen III to coproporphyrin III.</text>
</comment>
<evidence type="ECO:0000256" key="1">
    <source>
        <dbReference type="ARBA" id="ARBA00001755"/>
    </source>
</evidence>
<dbReference type="GO" id="GO:0005737">
    <property type="term" value="C:cytoplasm"/>
    <property type="evidence" value="ECO:0007669"/>
    <property type="project" value="UniProtKB-SubCell"/>
</dbReference>
<protein>
    <recommendedName>
        <fullName evidence="7 12">Coproporphyrinogen III oxidase</fullName>
        <ecNumber evidence="6 12">1.3.3.15</ecNumber>
    </recommendedName>
</protein>
<reference evidence="15" key="1">
    <citation type="submission" date="2017-02" db="EMBL/GenBank/DDBJ databases">
        <authorList>
            <person name="Varghese N."/>
            <person name="Submissions S."/>
        </authorList>
    </citation>
    <scope>NUCLEOTIDE SEQUENCE [LARGE SCALE GENOMIC DNA]</scope>
    <source>
        <strain evidence="15">9H-4</strain>
    </source>
</reference>
<dbReference type="NCBIfam" id="TIGR00562">
    <property type="entry name" value="proto_IX_ox"/>
    <property type="match status" value="1"/>
</dbReference>
<comment type="cofactor">
    <cofactor evidence="2 12">
        <name>FAD</name>
        <dbReference type="ChEBI" id="CHEBI:57692"/>
    </cofactor>
</comment>
<name>A0A1T4Z713_9ACTN</name>
<dbReference type="AlphaFoldDB" id="A0A1T4Z713"/>
<evidence type="ECO:0000256" key="6">
    <source>
        <dbReference type="ARBA" id="ARBA00012402"/>
    </source>
</evidence>
<dbReference type="EMBL" id="LT796768">
    <property type="protein sequence ID" value="SKB09850.1"/>
    <property type="molecule type" value="Genomic_DNA"/>
</dbReference>
<dbReference type="InterPro" id="IPR050464">
    <property type="entry name" value="Zeta_carotene_desat/Oxidored"/>
</dbReference>
<evidence type="ECO:0000256" key="5">
    <source>
        <dbReference type="ARBA" id="ARBA00008310"/>
    </source>
</evidence>
<evidence type="ECO:0000256" key="4">
    <source>
        <dbReference type="ARBA" id="ARBA00004744"/>
    </source>
</evidence>
<evidence type="ECO:0000256" key="7">
    <source>
        <dbReference type="ARBA" id="ARBA00019046"/>
    </source>
</evidence>
<evidence type="ECO:0000256" key="8">
    <source>
        <dbReference type="ARBA" id="ARBA00022630"/>
    </source>
</evidence>
<dbReference type="Gene3D" id="1.10.3110.10">
    <property type="entry name" value="protoporphyrinogen ix oxidase, domain 3"/>
    <property type="match status" value="1"/>
</dbReference>
<dbReference type="Proteomes" id="UP000191040">
    <property type="component" value="Chromosome I"/>
</dbReference>
<feature type="domain" description="Amine oxidase" evidence="13">
    <location>
        <begin position="10"/>
        <end position="440"/>
    </location>
</feature>
<dbReference type="Gene3D" id="3.50.50.60">
    <property type="entry name" value="FAD/NAD(P)-binding domain"/>
    <property type="match status" value="1"/>
</dbReference>
<dbReference type="UniPathway" id="UPA00252"/>
<sequence>MRVAVVGGGIAGLSAAFRLAAAGAEPVVLEGSPEIGGKVRQARLGDLTVDVGAEAMLARRPEALDLVEAVGLSADVVAPEPIPSMVWSRGALRALPPTIMGVPSDLAALDASGVLAGPVTSTPLPVPDEDVSVAQFVGDRLGREVVDRLVEPLLGGVYAGHADRLSLRSAAPVISELGPDLLAGAAARAAAPKASGPALVGVRGGVGRVPAAVVAAAGFEVRTGATVRSIRRDGTGWELVVGPTTAPVRERFDAVVMAAPAPAASRLLAEVAPRAAFALAGVDYASMVVVSLLLEGADLPSGTGFLVPPVEPLEIKAATFSSRKWAWLAEAAGGATVLRASIGRAGDTAVLQRDDASLVDLAVADLRSVVEPGGAIGSVTASMVQRWGGGLPQYEVGHRELVRTVLDDVAAVPGLEVCGAAYEGVGIAAVVATGRAAAERTVAG</sequence>
<dbReference type="SUPFAM" id="SSF51905">
    <property type="entry name" value="FAD/NAD(P)-binding domain"/>
    <property type="match status" value="1"/>
</dbReference>